<dbReference type="EMBL" id="AOJJ01000057">
    <property type="protein sequence ID" value="EMA71086.1"/>
    <property type="molecule type" value="Genomic_DNA"/>
</dbReference>
<dbReference type="AlphaFoldDB" id="M0PLZ9"/>
<evidence type="ECO:0000313" key="2">
    <source>
        <dbReference type="Proteomes" id="UP000011528"/>
    </source>
</evidence>
<gene>
    <name evidence="1" type="ORF">C462_08200</name>
</gene>
<evidence type="ECO:0000313" key="1">
    <source>
        <dbReference type="EMBL" id="EMA71086.1"/>
    </source>
</evidence>
<reference evidence="1 2" key="1">
    <citation type="journal article" date="2014" name="PLoS Genet.">
        <title>Phylogenetically driven sequencing of extremely halophilic archaea reveals strategies for static and dynamic osmo-response.</title>
        <authorList>
            <person name="Becker E.A."/>
            <person name="Seitzer P.M."/>
            <person name="Tritt A."/>
            <person name="Larsen D."/>
            <person name="Krusor M."/>
            <person name="Yao A.I."/>
            <person name="Wu D."/>
            <person name="Madern D."/>
            <person name="Eisen J.A."/>
            <person name="Darling A.E."/>
            <person name="Facciotti M.T."/>
        </authorList>
    </citation>
    <scope>NUCLEOTIDE SEQUENCE [LARGE SCALE GENOMIC DNA]</scope>
    <source>
        <strain evidence="1 2">JCM 13916</strain>
    </source>
</reference>
<dbReference type="Proteomes" id="UP000011528">
    <property type="component" value="Unassembled WGS sequence"/>
</dbReference>
<proteinExistence type="predicted"/>
<name>M0PLZ9_9EURY</name>
<accession>M0PLZ9</accession>
<sequence length="90" mass="9817">MHNFVDEGIVTSDIPSPKWIQCIGTIKLSGLIFNILDGLIHLVVYVSCCLTVPDKTACVLCFCRNIIDIGSGREVVDCEILCTKICDLAS</sequence>
<organism evidence="1 2">
    <name type="scientific">Halorubrum distributum JCM 13916</name>
    <dbReference type="NCBI Taxonomy" id="1230455"/>
    <lineage>
        <taxon>Archaea</taxon>
        <taxon>Methanobacteriati</taxon>
        <taxon>Methanobacteriota</taxon>
        <taxon>Stenosarchaea group</taxon>
        <taxon>Halobacteria</taxon>
        <taxon>Halobacteriales</taxon>
        <taxon>Haloferacaceae</taxon>
        <taxon>Halorubrum</taxon>
        <taxon>Halorubrum distributum group</taxon>
    </lineage>
</organism>
<comment type="caution">
    <text evidence="1">The sequence shown here is derived from an EMBL/GenBank/DDBJ whole genome shotgun (WGS) entry which is preliminary data.</text>
</comment>
<protein>
    <submittedName>
        <fullName evidence="1">Uncharacterized protein</fullName>
    </submittedName>
</protein>